<feature type="region of interest" description="Disordered" evidence="1">
    <location>
        <begin position="184"/>
        <end position="209"/>
    </location>
</feature>
<dbReference type="PANTHER" id="PTHR24543:SF336">
    <property type="entry name" value="F5_8 TYPE C DOMAIN-CONTAINING PROTEIN"/>
    <property type="match status" value="1"/>
</dbReference>
<feature type="compositionally biased region" description="Polar residues" evidence="1">
    <location>
        <begin position="995"/>
        <end position="1025"/>
    </location>
</feature>
<dbReference type="InterPro" id="IPR008979">
    <property type="entry name" value="Galactose-bd-like_sf"/>
</dbReference>
<feature type="region of interest" description="Disordered" evidence="1">
    <location>
        <begin position="421"/>
        <end position="467"/>
    </location>
</feature>
<evidence type="ECO:0000256" key="2">
    <source>
        <dbReference type="SAM" id="Phobius"/>
    </source>
</evidence>
<dbReference type="SUPFAM" id="SSF49785">
    <property type="entry name" value="Galactose-binding domain-like"/>
    <property type="match status" value="5"/>
</dbReference>
<reference evidence="5" key="1">
    <citation type="journal article" date="2008" name="Nature">
        <title>The amphioxus genome and the evolution of the chordate karyotype.</title>
        <authorList>
            <consortium name="US DOE Joint Genome Institute (JGI-PGF)"/>
            <person name="Putnam N.H."/>
            <person name="Butts T."/>
            <person name="Ferrier D.E.K."/>
            <person name="Furlong R.F."/>
            <person name="Hellsten U."/>
            <person name="Kawashima T."/>
            <person name="Robinson-Rechavi M."/>
            <person name="Shoguchi E."/>
            <person name="Terry A."/>
            <person name="Yu J.-K."/>
            <person name="Benito-Gutierrez E.L."/>
            <person name="Dubchak I."/>
            <person name="Garcia-Fernandez J."/>
            <person name="Gibson-Brown J.J."/>
            <person name="Grigoriev I.V."/>
            <person name="Horton A.C."/>
            <person name="de Jong P.J."/>
            <person name="Jurka J."/>
            <person name="Kapitonov V.V."/>
            <person name="Kohara Y."/>
            <person name="Kuroki Y."/>
            <person name="Lindquist E."/>
            <person name="Lucas S."/>
            <person name="Osoegawa K."/>
            <person name="Pennacchio L.A."/>
            <person name="Salamov A.A."/>
            <person name="Satou Y."/>
            <person name="Sauka-Spengler T."/>
            <person name="Schmutz J."/>
            <person name="Shin-I T."/>
            <person name="Toyoda A."/>
            <person name="Bronner-Fraser M."/>
            <person name="Fujiyama A."/>
            <person name="Holland L.Z."/>
            <person name="Holland P.W.H."/>
            <person name="Satoh N."/>
            <person name="Rokhsar D.S."/>
        </authorList>
    </citation>
    <scope>NUCLEOTIDE SEQUENCE [LARGE SCALE GENOMIC DNA]</scope>
    <source>
        <strain evidence="5">S238N-H82</strain>
        <tissue evidence="5">Testes</tissue>
    </source>
</reference>
<keyword evidence="2" id="KW-0472">Membrane</keyword>
<organism>
    <name type="scientific">Branchiostoma floridae</name>
    <name type="common">Florida lancelet</name>
    <name type="synonym">Amphioxus</name>
    <dbReference type="NCBI Taxonomy" id="7739"/>
    <lineage>
        <taxon>Eukaryota</taxon>
        <taxon>Metazoa</taxon>
        <taxon>Chordata</taxon>
        <taxon>Cephalochordata</taxon>
        <taxon>Leptocardii</taxon>
        <taxon>Amphioxiformes</taxon>
        <taxon>Branchiostomatidae</taxon>
        <taxon>Branchiostoma</taxon>
    </lineage>
</organism>
<dbReference type="InterPro" id="IPR000421">
    <property type="entry name" value="FA58C"/>
</dbReference>
<feature type="compositionally biased region" description="Low complexity" evidence="1">
    <location>
        <begin position="184"/>
        <end position="204"/>
    </location>
</feature>
<feature type="compositionally biased region" description="Low complexity" evidence="1">
    <location>
        <begin position="437"/>
        <end position="467"/>
    </location>
</feature>
<dbReference type="PROSITE" id="PS50022">
    <property type="entry name" value="FA58C_3"/>
    <property type="match status" value="5"/>
</dbReference>
<keyword evidence="2" id="KW-1133">Transmembrane helix</keyword>
<keyword evidence="3" id="KW-0732">Signal</keyword>
<dbReference type="CDD" id="cd00057">
    <property type="entry name" value="FA58C"/>
    <property type="match status" value="5"/>
</dbReference>
<dbReference type="InParanoid" id="C3ZVY7"/>
<feature type="domain" description="F5/8 type C" evidence="4">
    <location>
        <begin position="212"/>
        <end position="355"/>
    </location>
</feature>
<feature type="domain" description="F5/8 type C" evidence="4">
    <location>
        <begin position="748"/>
        <end position="891"/>
    </location>
</feature>
<feature type="compositionally biased region" description="Polar residues" evidence="1">
    <location>
        <begin position="718"/>
        <end position="728"/>
    </location>
</feature>
<name>C3ZVY7_BRAFL</name>
<gene>
    <name evidence="5" type="ORF">BRAFLDRAFT_129128</name>
</gene>
<feature type="signal peptide" evidence="3">
    <location>
        <begin position="1"/>
        <end position="25"/>
    </location>
</feature>
<feature type="chain" id="PRO_5002937294" description="F5/8 type C domain-containing protein" evidence="3">
    <location>
        <begin position="26"/>
        <end position="1507"/>
    </location>
</feature>
<sequence>MDLPCERSALLWFLLVVSALLHADAQISPSVYQPIGVQNNTIIPGGLMTASSQVNGSEAYRGRLNGDGAWQPSGQGTEFLAVDLEYNRYIFGIQTQGQGVGYVETYRILYQVDNTTDLVLYSAGGGSATIFSGNSDNETIVQQNFPSYIYARYILVNPQDFSGAPRLRIELLGVDDLPTTISPVTTPLVTTPSTPSSTQPQSTTEAVTSSGVYQPIGVQDVTIIPDNLMTASSQVNGSEAYRGRLNGDGAWQPSRQGTEFLAVDLEYNRYIFGIQTQGQGDGYVETYRILYQVDNTTDLILYSAGGGTAKIFSGNSDNETIVQQNFTSYIYARYILVNPQTWLGAPRLRIELLGVDDNLPGNDSAHPDNLPGNDSAHPDNLPGNDSDHPDNRPGNDYGNGNPDHLLANDYNRSVDISCYDSTRHNNTSNNEPVDAETTTNQGQSTSSNIFSSTQTQTAASATEAETSSGVYQPIGVQDDTIITDDLMTASSQVNGSEAYRGRLNGDGAWQPSGQGTEFLAVDLEYNRYIFGIQTQGQGDGYVETYRILYQVDNTTDLVLYSAGGGTAKIFNGNSDNETIVQQNFTSYIYARYILVNPQTWSGAPRLRIELLGVDVLPTTSSPVTTPPVTTTSTQTTPPVTTTSTQMTPPVTTTSSLTTPIGPTTSPVTTPLDTTTSLTTNQVDTTKLSTSSSTQLPQTSFSSDVPTTTLVVDTESTTNQGQSTASNIFSSTETQTAASATEAETSSGVYQPIGVQDDTIIPDNLMTASSQVSGSEAYRGRLNGDGAWQPSGQGTEFLAVDLEYNRYIFGIQTQGQGNGYVETYRILYQVDNTTDLILYSAGGGTAKIFNGNSDNETIVQQNFTSYIYARYILVNPQTWLGAPRLRIELLGVDELECSSTTVWCDNIVFRATNNKFACNHATVDDKFACDHATGDKFACDHATGDKFACDHATGDDKLRSDNKFPSGDDAINNKLPVLTSTKDSPSGPSVTSPTVDGSTLQTSMFPTDAGASTESQTQGQVSTRPLSISTTSTDDMITSAIVSTQGQDVTTQTLSTMAQPDTTASVDVTVYTTVIGATDGTTTEKLEMTTSASDQLSTLIEVITAETVDQSTSAPAVPTKTPTSSAATSDVSVSASTASTAAPTASSAAPTVTSAAPTVPTPAPAVSTSIPTSVVASTTTQAATTIKPTQEFVVVIQSLGLSDETIISNDQISASSSIEGFESFKGRLNNEGAWQFNASDSNPFLQVDLGSVTTVTTIQTQGYTDGFVFSYTLAYQQVTQTGRRRRQVNFVDYEENGTVRVFEGNNDGNTVVEQNLTTPIVTQTLRIKPTNFSDTPQLRVGLIGEVSVPITVTTGAAPTTTVGQTIITTRGLADWQLYAIVGGSSAGAVLLLMAIIGLSVARSRKTKKRSARFTKGHSAWSNVDTRNISTSGSIPTESYKIPRARSSYKPRDETYSSVHYNDAYRSDDESLPPHIDDTKSPVVGHNGDYASHAVMIDTRAPGGTKLQY</sequence>
<feature type="domain" description="F5/8 type C" evidence="4">
    <location>
        <begin position="30"/>
        <end position="174"/>
    </location>
</feature>
<proteinExistence type="predicted"/>
<accession>C3ZVY7</accession>
<evidence type="ECO:0000256" key="1">
    <source>
        <dbReference type="SAM" id="MobiDB-lite"/>
    </source>
</evidence>
<feature type="compositionally biased region" description="Low complexity" evidence="1">
    <location>
        <begin position="618"/>
        <end position="717"/>
    </location>
</feature>
<dbReference type="Gene3D" id="2.60.120.260">
    <property type="entry name" value="Galactose-binding domain-like"/>
    <property type="match status" value="5"/>
</dbReference>
<dbReference type="Pfam" id="PF00754">
    <property type="entry name" value="F5_F8_type_C"/>
    <property type="match status" value="5"/>
</dbReference>
<evidence type="ECO:0000259" key="4">
    <source>
        <dbReference type="PROSITE" id="PS50022"/>
    </source>
</evidence>
<feature type="compositionally biased region" description="Low complexity" evidence="1">
    <location>
        <begin position="983"/>
        <end position="994"/>
    </location>
</feature>
<protein>
    <recommendedName>
        <fullName evidence="4">F5/8 type C domain-containing protein</fullName>
    </recommendedName>
</protein>
<feature type="compositionally biased region" description="Low complexity" evidence="1">
    <location>
        <begin position="729"/>
        <end position="744"/>
    </location>
</feature>
<feature type="domain" description="F5/8 type C" evidence="4">
    <location>
        <begin position="1193"/>
        <end position="1344"/>
    </location>
</feature>
<feature type="transmembrane region" description="Helical" evidence="2">
    <location>
        <begin position="1374"/>
        <end position="1400"/>
    </location>
</feature>
<feature type="region of interest" description="Disordered" evidence="1">
    <location>
        <begin position="959"/>
        <end position="1029"/>
    </location>
</feature>
<dbReference type="FunFam" id="2.60.120.260:FF:000205">
    <property type="entry name" value="Uncharacterized protein"/>
    <property type="match status" value="4"/>
</dbReference>
<feature type="region of interest" description="Disordered" evidence="1">
    <location>
        <begin position="1108"/>
        <end position="1167"/>
    </location>
</feature>
<keyword evidence="2" id="KW-0812">Transmembrane</keyword>
<feature type="compositionally biased region" description="Low complexity" evidence="1">
    <location>
        <begin position="1110"/>
        <end position="1167"/>
    </location>
</feature>
<dbReference type="PANTHER" id="PTHR24543">
    <property type="entry name" value="MULTICOPPER OXIDASE-RELATED"/>
    <property type="match status" value="1"/>
</dbReference>
<evidence type="ECO:0000256" key="3">
    <source>
        <dbReference type="SAM" id="SignalP"/>
    </source>
</evidence>
<feature type="region of interest" description="Disordered" evidence="1">
    <location>
        <begin position="361"/>
        <end position="408"/>
    </location>
</feature>
<dbReference type="PROSITE" id="PS01285">
    <property type="entry name" value="FA58C_1"/>
    <property type="match status" value="5"/>
</dbReference>
<feature type="domain" description="F5/8 type C" evidence="4">
    <location>
        <begin position="470"/>
        <end position="613"/>
    </location>
</feature>
<evidence type="ECO:0000313" key="5">
    <source>
        <dbReference type="EMBL" id="EEN43286.1"/>
    </source>
</evidence>
<feature type="region of interest" description="Disordered" evidence="1">
    <location>
        <begin position="618"/>
        <end position="744"/>
    </location>
</feature>
<dbReference type="SMART" id="SM00231">
    <property type="entry name" value="FA58C"/>
    <property type="match status" value="5"/>
</dbReference>
<dbReference type="EMBL" id="GG666694">
    <property type="protein sequence ID" value="EEN43286.1"/>
    <property type="molecule type" value="Genomic_DNA"/>
</dbReference>